<sequence length="67" mass="7856">MLVERTDKEVIIRIAASVDTEDLQDILNYARYKELTSNFNTDQKEVDEIANDINAKWWAENRGKLIK</sequence>
<accession>A0A7S9PYP9</accession>
<name>A0A7S9PYP9_9SPHI</name>
<dbReference type="AlphaFoldDB" id="A0A7S9PYP9"/>
<dbReference type="Proteomes" id="UP000594759">
    <property type="component" value="Chromosome"/>
</dbReference>
<keyword evidence="2" id="KW-1185">Reference proteome</keyword>
<dbReference type="RefSeq" id="WP_196099159.1">
    <property type="nucleotide sequence ID" value="NZ_CP064939.1"/>
</dbReference>
<evidence type="ECO:0000313" key="2">
    <source>
        <dbReference type="Proteomes" id="UP000594759"/>
    </source>
</evidence>
<dbReference type="EMBL" id="CP064939">
    <property type="protein sequence ID" value="QPH39693.1"/>
    <property type="molecule type" value="Genomic_DNA"/>
</dbReference>
<gene>
    <name evidence="1" type="ORF">IZT61_22100</name>
</gene>
<dbReference type="KEGG" id="pex:IZT61_22100"/>
<proteinExistence type="predicted"/>
<reference evidence="1 2" key="1">
    <citation type="submission" date="2020-11" db="EMBL/GenBank/DDBJ databases">
        <title>Pedobacter endophytica, an endophytic bacteria isolated form Carex pumila.</title>
        <authorList>
            <person name="Peng Y."/>
            <person name="Jiang L."/>
            <person name="Lee J."/>
        </authorList>
    </citation>
    <scope>NUCLEOTIDE SEQUENCE [LARGE SCALE GENOMIC DNA]</scope>
    <source>
        <strain evidence="1 2">JBR3-12</strain>
    </source>
</reference>
<protein>
    <submittedName>
        <fullName evidence="1">Uncharacterized protein</fullName>
    </submittedName>
</protein>
<organism evidence="1 2">
    <name type="scientific">Pedobacter endophyticus</name>
    <dbReference type="NCBI Taxonomy" id="2789740"/>
    <lineage>
        <taxon>Bacteria</taxon>
        <taxon>Pseudomonadati</taxon>
        <taxon>Bacteroidota</taxon>
        <taxon>Sphingobacteriia</taxon>
        <taxon>Sphingobacteriales</taxon>
        <taxon>Sphingobacteriaceae</taxon>
        <taxon>Pedobacter</taxon>
    </lineage>
</organism>
<evidence type="ECO:0000313" key="1">
    <source>
        <dbReference type="EMBL" id="QPH39693.1"/>
    </source>
</evidence>